<dbReference type="AlphaFoldDB" id="A0AAV8Y1R7"/>
<name>A0AAV8Y1R7_9CUCU</name>
<evidence type="ECO:0000313" key="2">
    <source>
        <dbReference type="EMBL" id="KAJ8945165.1"/>
    </source>
</evidence>
<sequence length="109" mass="12818">MKSLRSIAYEYANLNNIDHPFDTQNRTKTKKDKVETELEEKRRKEKAKRSAKKGIGIRKKISCANQKRSSEIYECPACCEKYSDPPTEDWIQCQICKEFCPTHLRLLPH</sequence>
<evidence type="ECO:0000313" key="3">
    <source>
        <dbReference type="Proteomes" id="UP001162162"/>
    </source>
</evidence>
<organism evidence="2 3">
    <name type="scientific">Aromia moschata</name>
    <dbReference type="NCBI Taxonomy" id="1265417"/>
    <lineage>
        <taxon>Eukaryota</taxon>
        <taxon>Metazoa</taxon>
        <taxon>Ecdysozoa</taxon>
        <taxon>Arthropoda</taxon>
        <taxon>Hexapoda</taxon>
        <taxon>Insecta</taxon>
        <taxon>Pterygota</taxon>
        <taxon>Neoptera</taxon>
        <taxon>Endopterygota</taxon>
        <taxon>Coleoptera</taxon>
        <taxon>Polyphaga</taxon>
        <taxon>Cucujiformia</taxon>
        <taxon>Chrysomeloidea</taxon>
        <taxon>Cerambycidae</taxon>
        <taxon>Cerambycinae</taxon>
        <taxon>Callichromatini</taxon>
        <taxon>Aromia</taxon>
    </lineage>
</organism>
<feature type="compositionally biased region" description="Basic residues" evidence="1">
    <location>
        <begin position="43"/>
        <end position="53"/>
    </location>
</feature>
<feature type="compositionally biased region" description="Basic and acidic residues" evidence="1">
    <location>
        <begin position="32"/>
        <end position="42"/>
    </location>
</feature>
<comment type="caution">
    <text evidence="2">The sequence shown here is derived from an EMBL/GenBank/DDBJ whole genome shotgun (WGS) entry which is preliminary data.</text>
</comment>
<accession>A0AAV8Y1R7</accession>
<proteinExistence type="predicted"/>
<feature type="region of interest" description="Disordered" evidence="1">
    <location>
        <begin position="20"/>
        <end position="53"/>
    </location>
</feature>
<dbReference type="EMBL" id="JAPWTK010000227">
    <property type="protein sequence ID" value="KAJ8945165.1"/>
    <property type="molecule type" value="Genomic_DNA"/>
</dbReference>
<evidence type="ECO:0000256" key="1">
    <source>
        <dbReference type="SAM" id="MobiDB-lite"/>
    </source>
</evidence>
<dbReference type="Proteomes" id="UP001162162">
    <property type="component" value="Unassembled WGS sequence"/>
</dbReference>
<gene>
    <name evidence="2" type="ORF">NQ318_001631</name>
</gene>
<protein>
    <submittedName>
        <fullName evidence="2">Uncharacterized protein</fullName>
    </submittedName>
</protein>
<keyword evidence="3" id="KW-1185">Reference proteome</keyword>
<reference evidence="2" key="1">
    <citation type="journal article" date="2023" name="Insect Mol. Biol.">
        <title>Genome sequencing provides insights into the evolution of gene families encoding plant cell wall-degrading enzymes in longhorned beetles.</title>
        <authorList>
            <person name="Shin N.R."/>
            <person name="Okamura Y."/>
            <person name="Kirsch R."/>
            <person name="Pauchet Y."/>
        </authorList>
    </citation>
    <scope>NUCLEOTIDE SEQUENCE</scope>
    <source>
        <strain evidence="2">AMC_N1</strain>
    </source>
</reference>